<dbReference type="eggNOG" id="COG4965">
    <property type="taxonomic scope" value="Bacteria"/>
</dbReference>
<proteinExistence type="predicted"/>
<organism evidence="2 3">
    <name type="scientific">Thermaerobacter marianensis (strain ATCC 700841 / DSM 12885 / JCM 10246 / 7p75a)</name>
    <dbReference type="NCBI Taxonomy" id="644966"/>
    <lineage>
        <taxon>Bacteria</taxon>
        <taxon>Bacillati</taxon>
        <taxon>Bacillota</taxon>
        <taxon>Clostridia</taxon>
        <taxon>Eubacteriales</taxon>
        <taxon>Clostridiales Family XVII. Incertae Sedis</taxon>
        <taxon>Thermaerobacter</taxon>
    </lineage>
</organism>
<reference evidence="3" key="2">
    <citation type="journal article" date="2010" name="Stand. Genomic Sci.">
        <title>Complete genome sequence of Thermaerobacter marianensis type strain (7p75aT).</title>
        <authorList>
            <person name="Han C."/>
            <person name="Gu W."/>
            <person name="Zhang X."/>
            <person name="Lapidus A."/>
            <person name="Nolan M."/>
            <person name="Copeland A."/>
            <person name="Lucas S."/>
            <person name="Glavina Del Rio T."/>
            <person name="Tice H."/>
            <person name="Cheng J."/>
            <person name="Tapia R."/>
            <person name="Goodwin L."/>
            <person name="Pitluck S."/>
            <person name="Pagani I."/>
            <person name="Ivanova N."/>
            <person name="Mavromatis K."/>
            <person name="Mikhailova N."/>
            <person name="Pati A."/>
            <person name="Chen A."/>
            <person name="Palaniappan K."/>
            <person name="Land M."/>
            <person name="Hauser L."/>
            <person name="Chang Y."/>
            <person name="Jeffries C."/>
            <person name="Schneider S."/>
            <person name="Rohde M."/>
            <person name="Goker M."/>
            <person name="Pukall R."/>
            <person name="Woyke T."/>
            <person name="Bristow J."/>
            <person name="Eisen J."/>
            <person name="Markowitz V."/>
            <person name="Hugenholtz P."/>
            <person name="Kyrpides N."/>
            <person name="Klenk H."/>
            <person name="Detter J."/>
        </authorList>
    </citation>
    <scope>NUCLEOTIDE SEQUENCE [LARGE SCALE GENOMIC DNA]</scope>
    <source>
        <strain evidence="3">ATCC 700841 / DSM 12885 / JCM 10246 / 7p75a</strain>
    </source>
</reference>
<keyword evidence="1" id="KW-1133">Transmembrane helix</keyword>
<feature type="transmembrane region" description="Helical" evidence="1">
    <location>
        <begin position="12"/>
        <end position="34"/>
    </location>
</feature>
<sequence length="274" mass="29193">MMPSAGTLPSLSATAFATAVAVATWMAAAAWPELRAALHAARRRRDGQDGQGGARGSLAWGRWRRWTRSRPTWVAALAAPRRPVAGKAVDAAAEALESVLVTVIAHLQAGRPLRQAWVEAAREVVAPVLEPAKAEFVAGLSAGLSLDEALGQWYERTRLRALRRCQAVAAAHRRTGGDATGPTLAVIHGLREQRLAWADVAARTAEARLSARLLALLPVVVTAYALALDPAFVRPLWNDPLGRWGLSYGVASWLAGIYLLRRLAGTLAGTGGSW</sequence>
<keyword evidence="3" id="KW-1185">Reference proteome</keyword>
<evidence type="ECO:0000256" key="1">
    <source>
        <dbReference type="SAM" id="Phobius"/>
    </source>
</evidence>
<dbReference type="PANTHER" id="PTHR35007:SF1">
    <property type="entry name" value="PILUS ASSEMBLY PROTEIN"/>
    <property type="match status" value="1"/>
</dbReference>
<dbReference type="PANTHER" id="PTHR35007">
    <property type="entry name" value="INTEGRAL MEMBRANE PROTEIN-RELATED"/>
    <property type="match status" value="1"/>
</dbReference>
<protein>
    <submittedName>
        <fullName evidence="2">Uncharacterized protein</fullName>
    </submittedName>
</protein>
<keyword evidence="1" id="KW-0472">Membrane</keyword>
<feature type="transmembrane region" description="Helical" evidence="1">
    <location>
        <begin position="213"/>
        <end position="232"/>
    </location>
</feature>
<dbReference type="KEGG" id="tmr:Tmar_1201"/>
<dbReference type="AlphaFoldDB" id="E6SL83"/>
<dbReference type="HOGENOM" id="CLU_1069334_0_0_9"/>
<name>E6SL83_THEM7</name>
<evidence type="ECO:0000313" key="2">
    <source>
        <dbReference type="EMBL" id="ADU51314.1"/>
    </source>
</evidence>
<keyword evidence="1" id="KW-0812">Transmembrane</keyword>
<reference evidence="2 3" key="1">
    <citation type="journal article" date="2010" name="Stand. Genomic Sci.">
        <title>Complete genome sequence of Thermaerobacter marianensis type strain (7p75a).</title>
        <authorList>
            <person name="Han C."/>
            <person name="Gu W."/>
            <person name="Zhang X."/>
            <person name="Lapidus A."/>
            <person name="Nolan M."/>
            <person name="Copeland A."/>
            <person name="Lucas S."/>
            <person name="Del Rio T.G."/>
            <person name="Tice H."/>
            <person name="Cheng J.F."/>
            <person name="Tapia R."/>
            <person name="Goodwin L."/>
            <person name="Pitluck S."/>
            <person name="Pagani I."/>
            <person name="Ivanova N."/>
            <person name="Mavromatis K."/>
            <person name="Mikhailova N."/>
            <person name="Pati A."/>
            <person name="Chen A."/>
            <person name="Palaniappan K."/>
            <person name="Land M."/>
            <person name="Hauser L."/>
            <person name="Chang Y.J."/>
            <person name="Jeffries C.D."/>
            <person name="Schneider S."/>
            <person name="Rohde M."/>
            <person name="Goker M."/>
            <person name="Pukall R."/>
            <person name="Woyke T."/>
            <person name="Bristow J."/>
            <person name="Eisen J.A."/>
            <person name="Markowitz V."/>
            <person name="Hugenholtz P."/>
            <person name="Kyrpides N.C."/>
            <person name="Klenk H.P."/>
            <person name="Detter J.C."/>
        </authorList>
    </citation>
    <scope>NUCLEOTIDE SEQUENCE [LARGE SCALE GENOMIC DNA]</scope>
    <source>
        <strain evidence="3">ATCC 700841 / DSM 12885 / JCM 10246 / 7p75a</strain>
    </source>
</reference>
<dbReference type="STRING" id="644966.Tmar_1201"/>
<accession>E6SL83</accession>
<gene>
    <name evidence="2" type="ordered locus">Tmar_1201</name>
</gene>
<feature type="transmembrane region" description="Helical" evidence="1">
    <location>
        <begin position="244"/>
        <end position="260"/>
    </location>
</feature>
<dbReference type="Proteomes" id="UP000008915">
    <property type="component" value="Chromosome"/>
</dbReference>
<evidence type="ECO:0000313" key="3">
    <source>
        <dbReference type="Proteomes" id="UP000008915"/>
    </source>
</evidence>
<dbReference type="EMBL" id="CP002344">
    <property type="protein sequence ID" value="ADU51314.1"/>
    <property type="molecule type" value="Genomic_DNA"/>
</dbReference>